<accession>A0ABR6NFQ2</accession>
<proteinExistence type="predicted"/>
<dbReference type="RefSeq" id="WP_184153317.1">
    <property type="nucleotide sequence ID" value="NZ_JACHKA010000001.1"/>
</dbReference>
<organism evidence="2 3">
    <name type="scientific">Sphingobium lignivorans</name>
    <dbReference type="NCBI Taxonomy" id="2735886"/>
    <lineage>
        <taxon>Bacteria</taxon>
        <taxon>Pseudomonadati</taxon>
        <taxon>Pseudomonadota</taxon>
        <taxon>Alphaproteobacteria</taxon>
        <taxon>Sphingomonadales</taxon>
        <taxon>Sphingomonadaceae</taxon>
        <taxon>Sphingobium</taxon>
    </lineage>
</organism>
<evidence type="ECO:0000256" key="1">
    <source>
        <dbReference type="SAM" id="SignalP"/>
    </source>
</evidence>
<dbReference type="Proteomes" id="UP001138540">
    <property type="component" value="Unassembled WGS sequence"/>
</dbReference>
<feature type="chain" id="PRO_5045164092" description="PEP-CTERM protein-sorting domain-containing protein" evidence="1">
    <location>
        <begin position="21"/>
        <end position="184"/>
    </location>
</feature>
<name>A0ABR6NFQ2_9SPHN</name>
<sequence>MKTINALAGAMALAMGAAPAAATTSFITDPITNPSSAWEGIDYWGVQVTSRDHFDQLLTFDIPDYSKIDIVMQGSPKFRFTDILLNGVSILSDFSIGYSPALTATGYANAGAVSLQFVGDYTCNDCWGDWFGGYVQVKQAEAPAPSDPGAIPEPSSWAMMIGGFAIAGALMRRNSARRRTVSFS</sequence>
<evidence type="ECO:0000313" key="3">
    <source>
        <dbReference type="Proteomes" id="UP001138540"/>
    </source>
</evidence>
<dbReference type="EMBL" id="JACHKA010000001">
    <property type="protein sequence ID" value="MBB5986112.1"/>
    <property type="molecule type" value="Genomic_DNA"/>
</dbReference>
<dbReference type="NCBIfam" id="NF035944">
    <property type="entry name" value="PEPxxWA-CTERM"/>
    <property type="match status" value="1"/>
</dbReference>
<evidence type="ECO:0008006" key="4">
    <source>
        <dbReference type="Google" id="ProtNLM"/>
    </source>
</evidence>
<keyword evidence="1" id="KW-0732">Signal</keyword>
<comment type="caution">
    <text evidence="2">The sequence shown here is derived from an EMBL/GenBank/DDBJ whole genome shotgun (WGS) entry which is preliminary data.</text>
</comment>
<protein>
    <recommendedName>
        <fullName evidence="4">PEP-CTERM protein-sorting domain-containing protein</fullName>
    </recommendedName>
</protein>
<evidence type="ECO:0000313" key="2">
    <source>
        <dbReference type="EMBL" id="MBB5986112.1"/>
    </source>
</evidence>
<gene>
    <name evidence="2" type="ORF">HNP60_002086</name>
</gene>
<feature type="signal peptide" evidence="1">
    <location>
        <begin position="1"/>
        <end position="20"/>
    </location>
</feature>
<dbReference type="NCBIfam" id="TIGR02595">
    <property type="entry name" value="PEP_CTERM"/>
    <property type="match status" value="1"/>
</dbReference>
<keyword evidence="3" id="KW-1185">Reference proteome</keyword>
<dbReference type="InterPro" id="IPR013424">
    <property type="entry name" value="Ice-binding_C"/>
</dbReference>
<reference evidence="2 3" key="1">
    <citation type="submission" date="2020-08" db="EMBL/GenBank/DDBJ databases">
        <title>Exploring microbial biodiversity for novel pathways involved in the catabolism of aromatic compounds derived from lignin.</title>
        <authorList>
            <person name="Elkins J."/>
        </authorList>
    </citation>
    <scope>NUCLEOTIDE SEQUENCE [LARGE SCALE GENOMIC DNA]</scope>
    <source>
        <strain evidence="2 3">B1D3A</strain>
    </source>
</reference>